<sequence length="115" mass="13087">MIMVSTTADARKLDEKARREKMIECMDKDLKELNKGGDFGQTDEQLVAFQQIVNAEIAKHPLTTHTKEEVSKAFTEIKELVKIDPRLGDLPMEKVSKRIKDMALIALKCMKRLGN</sequence>
<evidence type="ECO:0000313" key="2">
    <source>
        <dbReference type="Proteomes" id="UP001202328"/>
    </source>
</evidence>
<dbReference type="EMBL" id="JAJJMB010013076">
    <property type="protein sequence ID" value="KAI3871233.1"/>
    <property type="molecule type" value="Genomic_DNA"/>
</dbReference>
<proteinExistence type="predicted"/>
<dbReference type="AlphaFoldDB" id="A0AAD4S750"/>
<comment type="caution">
    <text evidence="1">The sequence shown here is derived from an EMBL/GenBank/DDBJ whole genome shotgun (WGS) entry which is preliminary data.</text>
</comment>
<name>A0AAD4S750_9MAGN</name>
<protein>
    <submittedName>
        <fullName evidence="1">Uncharacterized protein</fullName>
    </submittedName>
</protein>
<accession>A0AAD4S750</accession>
<reference evidence="1" key="1">
    <citation type="submission" date="2022-04" db="EMBL/GenBank/DDBJ databases">
        <title>A functionally conserved STORR gene fusion in Papaver species that diverged 16.8 million years ago.</title>
        <authorList>
            <person name="Catania T."/>
        </authorList>
    </citation>
    <scope>NUCLEOTIDE SEQUENCE</scope>
    <source>
        <strain evidence="1">S-188037</strain>
    </source>
</reference>
<gene>
    <name evidence="1" type="ORF">MKW98_015133</name>
</gene>
<organism evidence="1 2">
    <name type="scientific">Papaver atlanticum</name>
    <dbReference type="NCBI Taxonomy" id="357466"/>
    <lineage>
        <taxon>Eukaryota</taxon>
        <taxon>Viridiplantae</taxon>
        <taxon>Streptophyta</taxon>
        <taxon>Embryophyta</taxon>
        <taxon>Tracheophyta</taxon>
        <taxon>Spermatophyta</taxon>
        <taxon>Magnoliopsida</taxon>
        <taxon>Ranunculales</taxon>
        <taxon>Papaveraceae</taxon>
        <taxon>Papaveroideae</taxon>
        <taxon>Papaver</taxon>
    </lineage>
</organism>
<keyword evidence="2" id="KW-1185">Reference proteome</keyword>
<dbReference type="Proteomes" id="UP001202328">
    <property type="component" value="Unassembled WGS sequence"/>
</dbReference>
<evidence type="ECO:0000313" key="1">
    <source>
        <dbReference type="EMBL" id="KAI3871233.1"/>
    </source>
</evidence>